<dbReference type="PANTHER" id="PTHR37031:SF2">
    <property type="entry name" value="PHOD-LIKE PHOSPHATASE METALLOPHOSPHATASE DOMAIN-CONTAINING PROTEIN"/>
    <property type="match status" value="1"/>
</dbReference>
<dbReference type="InterPro" id="IPR018946">
    <property type="entry name" value="PhoD-like_MPP"/>
</dbReference>
<proteinExistence type="predicted"/>
<dbReference type="Gene3D" id="3.60.21.70">
    <property type="entry name" value="PhoD-like phosphatase"/>
    <property type="match status" value="1"/>
</dbReference>
<reference evidence="3" key="1">
    <citation type="journal article" date="2019" name="Int. J. Syst. Evol. Microbiol.">
        <title>The Global Catalogue of Microorganisms (GCM) 10K type strain sequencing project: providing services to taxonomists for standard genome sequencing and annotation.</title>
        <authorList>
            <consortium name="The Broad Institute Genomics Platform"/>
            <consortium name="The Broad Institute Genome Sequencing Center for Infectious Disease"/>
            <person name="Wu L."/>
            <person name="Ma J."/>
        </authorList>
    </citation>
    <scope>NUCLEOTIDE SEQUENCE [LARGE SCALE GENOMIC DNA]</scope>
    <source>
        <strain evidence="3">KCTC 12848</strain>
    </source>
</reference>
<sequence>MDAIGDTAVAAVSPAADITALATERLQPVSYPVRLNNIAVMGQAGQWARNLLLRPTYGGRFLLLVYPEGNLSEDALIRQSVNFQAFNSRPELLEIRVPVELQVYRDWYWRLIKTHCANEKEEEYEEAEALYQNSPGLLGGRSARLLAQSAERRGELSRLVYDIEPTMEGRLSFREESDRDVAKLVAWSCHQPFQDKGPGAVLWKHSEAILEWYRSVVQSVDPHCVWALGDTSYSDGVHNLNFARQVDGKTAWFRNAGLRKDLLSLYRLCYRYHWSFEAMQAVMRDYPHLAMWDDHEIRDGYGSDEGDFIEENLAMRDIARQAAEEYLFQLSPRLRSEAGENADIDNHQAYLDSPLAAFIFDGRNSRNYGEDLLLPAEATFSSGYINSQRWSEPGQVVSDQQLDDFERFCGAVKNAADIKYLLMGNCVPFIYVGETLEALGSESALTKWMGHHDDIRDSWHSPANRRQLSRLIDILRDLHHSRPDMELINLSGDIHISNAFKFQPPGFEKPLYQVTSSALTNRPPIDEDISDWMSAGDGDEGSSESEILGTIERLWHQGKFQNFLSLSADQSALHIHLHVFNREDDRDFGERDIRLTIKPGAGYSLQK</sequence>
<comment type="caution">
    <text evidence="2">The sequence shown here is derived from an EMBL/GenBank/DDBJ whole genome shotgun (WGS) entry which is preliminary data.</text>
</comment>
<dbReference type="RefSeq" id="WP_265721351.1">
    <property type="nucleotide sequence ID" value="NZ_JAPIVK010000010.1"/>
</dbReference>
<gene>
    <name evidence="2" type="ORF">ACFSKX_14860</name>
</gene>
<organism evidence="2 3">
    <name type="scientific">Microbulbifer halophilus</name>
    <dbReference type="NCBI Taxonomy" id="453963"/>
    <lineage>
        <taxon>Bacteria</taxon>
        <taxon>Pseudomonadati</taxon>
        <taxon>Pseudomonadota</taxon>
        <taxon>Gammaproteobacteria</taxon>
        <taxon>Cellvibrionales</taxon>
        <taxon>Microbulbiferaceae</taxon>
        <taxon>Microbulbifer</taxon>
    </lineage>
</organism>
<evidence type="ECO:0000313" key="3">
    <source>
        <dbReference type="Proteomes" id="UP001597425"/>
    </source>
</evidence>
<dbReference type="Proteomes" id="UP001597425">
    <property type="component" value="Unassembled WGS sequence"/>
</dbReference>
<protein>
    <submittedName>
        <fullName evidence="2">Alkaline phosphatase D family protein</fullName>
    </submittedName>
</protein>
<name>A0ABW5EDP4_9GAMM</name>
<feature type="domain" description="PhoD-like phosphatase metallophosphatase" evidence="1">
    <location>
        <begin position="209"/>
        <end position="507"/>
    </location>
</feature>
<dbReference type="Pfam" id="PF09423">
    <property type="entry name" value="PhoD"/>
    <property type="match status" value="1"/>
</dbReference>
<dbReference type="SUPFAM" id="SSF56300">
    <property type="entry name" value="Metallo-dependent phosphatases"/>
    <property type="match status" value="1"/>
</dbReference>
<dbReference type="InterPro" id="IPR038607">
    <property type="entry name" value="PhoD-like_sf"/>
</dbReference>
<evidence type="ECO:0000313" key="2">
    <source>
        <dbReference type="EMBL" id="MFD2311706.1"/>
    </source>
</evidence>
<evidence type="ECO:0000259" key="1">
    <source>
        <dbReference type="Pfam" id="PF09423"/>
    </source>
</evidence>
<dbReference type="EMBL" id="JBHUJD010000021">
    <property type="protein sequence ID" value="MFD2311706.1"/>
    <property type="molecule type" value="Genomic_DNA"/>
</dbReference>
<keyword evidence="3" id="KW-1185">Reference proteome</keyword>
<dbReference type="PANTHER" id="PTHR37031">
    <property type="entry name" value="METALLOPHOSPHATASE BINDING DOMAIN PROTEIN"/>
    <property type="match status" value="1"/>
</dbReference>
<accession>A0ABW5EDP4</accession>
<dbReference type="InterPro" id="IPR029052">
    <property type="entry name" value="Metallo-depent_PP-like"/>
</dbReference>